<organism evidence="3 4">
    <name type="scientific">Methylophilus aquaticus</name>
    <dbReference type="NCBI Taxonomy" id="1971610"/>
    <lineage>
        <taxon>Bacteria</taxon>
        <taxon>Pseudomonadati</taxon>
        <taxon>Pseudomonadota</taxon>
        <taxon>Betaproteobacteria</taxon>
        <taxon>Nitrosomonadales</taxon>
        <taxon>Methylophilaceae</taxon>
        <taxon>Methylophilus</taxon>
    </lineage>
</organism>
<name>A0ABT9JR95_9PROT</name>
<evidence type="ECO:0000313" key="3">
    <source>
        <dbReference type="EMBL" id="MDP8567072.1"/>
    </source>
</evidence>
<comment type="function">
    <text evidence="2">Antitoxin component of a type II toxin-antitoxin (TA) system.</text>
</comment>
<evidence type="ECO:0000313" key="4">
    <source>
        <dbReference type="Proteomes" id="UP001225906"/>
    </source>
</evidence>
<protein>
    <recommendedName>
        <fullName evidence="2">Antitoxin</fullName>
    </recommendedName>
</protein>
<evidence type="ECO:0000256" key="2">
    <source>
        <dbReference type="RuleBase" id="RU362080"/>
    </source>
</evidence>
<evidence type="ECO:0000256" key="1">
    <source>
        <dbReference type="ARBA" id="ARBA00009981"/>
    </source>
</evidence>
<reference evidence="4" key="1">
    <citation type="journal article" date="2019" name="Int. J. Syst. Evol. Microbiol.">
        <title>The Global Catalogue of Microorganisms (GCM) 10K type strain sequencing project: providing services to taxonomists for standard genome sequencing and annotation.</title>
        <authorList>
            <consortium name="The Broad Institute Genomics Platform"/>
            <consortium name="The Broad Institute Genome Sequencing Center for Infectious Disease"/>
            <person name="Wu L."/>
            <person name="Ma J."/>
        </authorList>
    </citation>
    <scope>NUCLEOTIDE SEQUENCE [LARGE SCALE GENOMIC DNA]</scope>
    <source>
        <strain evidence="4">VKM B-3159</strain>
    </source>
</reference>
<dbReference type="Gene3D" id="3.40.1620.10">
    <property type="entry name" value="YefM-like domain"/>
    <property type="match status" value="1"/>
</dbReference>
<comment type="caution">
    <text evidence="3">The sequence shown here is derived from an EMBL/GenBank/DDBJ whole genome shotgun (WGS) entry which is preliminary data.</text>
</comment>
<accession>A0ABT9JR95</accession>
<dbReference type="EMBL" id="JAVCAP010000008">
    <property type="protein sequence ID" value="MDP8567072.1"/>
    <property type="molecule type" value="Genomic_DNA"/>
</dbReference>
<dbReference type="Proteomes" id="UP001225906">
    <property type="component" value="Unassembled WGS sequence"/>
</dbReference>
<proteinExistence type="inferred from homology"/>
<dbReference type="RefSeq" id="WP_306388804.1">
    <property type="nucleotide sequence ID" value="NZ_JAVCAP010000008.1"/>
</dbReference>
<dbReference type="SUPFAM" id="SSF143120">
    <property type="entry name" value="YefM-like"/>
    <property type="match status" value="1"/>
</dbReference>
<dbReference type="InterPro" id="IPR036165">
    <property type="entry name" value="YefM-like_sf"/>
</dbReference>
<dbReference type="InterPro" id="IPR006442">
    <property type="entry name" value="Antitoxin_Phd/YefM"/>
</dbReference>
<comment type="similarity">
    <text evidence="1 2">Belongs to the phD/YefM antitoxin family.</text>
</comment>
<gene>
    <name evidence="3" type="ORF">Q9291_04340</name>
</gene>
<dbReference type="Pfam" id="PF02604">
    <property type="entry name" value="PhdYeFM_antitox"/>
    <property type="match status" value="1"/>
</dbReference>
<keyword evidence="4" id="KW-1185">Reference proteome</keyword>
<sequence length="82" mass="9150">MQYVSATDAKQNMAALIDTAQREPVTIRRQNRDVAIVLSPIEYQRLRGLNLGEFQSFCDRVGQQAVANGLSEDKLAELLANE</sequence>